<evidence type="ECO:0000313" key="22">
    <source>
        <dbReference type="EMBL" id="CAF4154239.1"/>
    </source>
</evidence>
<evidence type="ECO:0000313" key="21">
    <source>
        <dbReference type="EMBL" id="CAF4026343.1"/>
    </source>
</evidence>
<evidence type="ECO:0000313" key="20">
    <source>
        <dbReference type="EMBL" id="CAF3942970.1"/>
    </source>
</evidence>
<dbReference type="EMBL" id="CAJOBI010005242">
    <property type="protein sequence ID" value="CAF4026343.1"/>
    <property type="molecule type" value="Genomic_DNA"/>
</dbReference>
<dbReference type="GO" id="GO:0005634">
    <property type="term" value="C:nucleus"/>
    <property type="evidence" value="ECO:0007669"/>
    <property type="project" value="UniProtKB-SubCell"/>
</dbReference>
<comment type="caution">
    <text evidence="20">The sequence shown here is derived from an EMBL/GenBank/DDBJ whole genome shotgun (WGS) entry which is preliminary data.</text>
</comment>
<feature type="compositionally biased region" description="Low complexity" evidence="13">
    <location>
        <begin position="67"/>
        <end position="77"/>
    </location>
</feature>
<accession>A0A819KE27</accession>
<dbReference type="SMART" id="SM00389">
    <property type="entry name" value="HOX"/>
    <property type="match status" value="1"/>
</dbReference>
<dbReference type="AlphaFoldDB" id="A0A819KE27"/>
<keyword evidence="6 11" id="KW-0238">DNA-binding</keyword>
<evidence type="ECO:0000256" key="5">
    <source>
        <dbReference type="ARBA" id="ARBA00023015"/>
    </source>
</evidence>
<dbReference type="EMBL" id="CAJNRF010017319">
    <property type="protein sequence ID" value="CAF2228124.1"/>
    <property type="molecule type" value="Genomic_DNA"/>
</dbReference>
<keyword evidence="8" id="KW-0804">Transcription</keyword>
<dbReference type="Proteomes" id="UP000663856">
    <property type="component" value="Unassembled WGS sequence"/>
</dbReference>
<evidence type="ECO:0000256" key="11">
    <source>
        <dbReference type="PROSITE-ProRule" id="PRU00108"/>
    </source>
</evidence>
<comment type="similarity">
    <text evidence="10">Belongs to the paired homeobox family. Unc-4 subfamily.</text>
</comment>
<evidence type="ECO:0000256" key="13">
    <source>
        <dbReference type="SAM" id="MobiDB-lite"/>
    </source>
</evidence>
<evidence type="ECO:0000259" key="14">
    <source>
        <dbReference type="PROSITE" id="PS50071"/>
    </source>
</evidence>
<dbReference type="GO" id="GO:0007399">
    <property type="term" value="P:nervous system development"/>
    <property type="evidence" value="ECO:0007669"/>
    <property type="project" value="UniProtKB-KW"/>
</dbReference>
<evidence type="ECO:0000256" key="12">
    <source>
        <dbReference type="RuleBase" id="RU000682"/>
    </source>
</evidence>
<evidence type="ECO:0000256" key="1">
    <source>
        <dbReference type="ARBA" id="ARBA00004123"/>
    </source>
</evidence>
<dbReference type="Proteomes" id="UP000663834">
    <property type="component" value="Unassembled WGS sequence"/>
</dbReference>
<feature type="compositionally biased region" description="Basic and acidic residues" evidence="13">
    <location>
        <begin position="192"/>
        <end position="219"/>
    </location>
</feature>
<keyword evidence="5" id="KW-0805">Transcription regulation</keyword>
<dbReference type="GO" id="GO:0030154">
    <property type="term" value="P:cell differentiation"/>
    <property type="evidence" value="ECO:0007669"/>
    <property type="project" value="UniProtKB-KW"/>
</dbReference>
<dbReference type="GO" id="GO:0000981">
    <property type="term" value="F:DNA-binding transcription factor activity, RNA polymerase II-specific"/>
    <property type="evidence" value="ECO:0007669"/>
    <property type="project" value="InterPro"/>
</dbReference>
<feature type="compositionally biased region" description="Low complexity" evidence="13">
    <location>
        <begin position="285"/>
        <end position="299"/>
    </location>
</feature>
<name>A0A819KE27_9BILA</name>
<dbReference type="PANTHER" id="PTHR46799">
    <property type="entry name" value="HOMEOBOX PROTEIN UNC-4 HOMOLOG"/>
    <property type="match status" value="1"/>
</dbReference>
<keyword evidence="3" id="KW-0221">Differentiation</keyword>
<dbReference type="Proteomes" id="UP000663866">
    <property type="component" value="Unassembled WGS sequence"/>
</dbReference>
<dbReference type="Gene3D" id="1.10.10.60">
    <property type="entry name" value="Homeodomain-like"/>
    <property type="match status" value="1"/>
</dbReference>
<evidence type="ECO:0000256" key="6">
    <source>
        <dbReference type="ARBA" id="ARBA00023125"/>
    </source>
</evidence>
<protein>
    <recommendedName>
        <fullName evidence="14">Homeobox domain-containing protein</fullName>
    </recommendedName>
</protein>
<keyword evidence="4" id="KW-0524">Neurogenesis</keyword>
<dbReference type="PROSITE" id="PS50071">
    <property type="entry name" value="HOMEOBOX_2"/>
    <property type="match status" value="1"/>
</dbReference>
<dbReference type="EMBL" id="CAJNOW010007802">
    <property type="protein sequence ID" value="CAF1523034.1"/>
    <property type="molecule type" value="Genomic_DNA"/>
</dbReference>
<reference evidence="20" key="1">
    <citation type="submission" date="2021-02" db="EMBL/GenBank/DDBJ databases">
        <authorList>
            <person name="Nowell W R."/>
        </authorList>
    </citation>
    <scope>NUCLEOTIDE SEQUENCE</scope>
</reference>
<feature type="compositionally biased region" description="Low complexity" evidence="13">
    <location>
        <begin position="234"/>
        <end position="255"/>
    </location>
</feature>
<dbReference type="InterPro" id="IPR009057">
    <property type="entry name" value="Homeodomain-like_sf"/>
</dbReference>
<evidence type="ECO:0000256" key="3">
    <source>
        <dbReference type="ARBA" id="ARBA00022782"/>
    </source>
</evidence>
<feature type="region of interest" description="Disordered" evidence="13">
    <location>
        <begin position="67"/>
        <end position="111"/>
    </location>
</feature>
<evidence type="ECO:0000256" key="10">
    <source>
        <dbReference type="ARBA" id="ARBA00038351"/>
    </source>
</evidence>
<gene>
    <name evidence="15" type="ORF">CJN711_LOCUS15055</name>
    <name evidence="16" type="ORF">KQP761_LOCUS15816</name>
    <name evidence="17" type="ORF">MBJ925_LOCUS20302</name>
    <name evidence="20" type="ORF">OVN521_LOCUS11788</name>
    <name evidence="21" type="ORF">SMN809_LOCUS13323</name>
    <name evidence="22" type="ORF">UXM345_LOCUS25308</name>
    <name evidence="19" type="ORF">WKI299_LOCUS35875</name>
    <name evidence="18" type="ORF">XDN619_LOCUS19399</name>
</gene>
<evidence type="ECO:0000313" key="15">
    <source>
        <dbReference type="EMBL" id="CAF1262347.1"/>
    </source>
</evidence>
<evidence type="ECO:0000313" key="17">
    <source>
        <dbReference type="EMBL" id="CAF2090898.1"/>
    </source>
</evidence>
<dbReference type="FunFam" id="1.10.10.60:FF:000057">
    <property type="entry name" value="Short stature homeobox 2"/>
    <property type="match status" value="1"/>
</dbReference>
<dbReference type="Pfam" id="PF00046">
    <property type="entry name" value="Homeodomain"/>
    <property type="match status" value="1"/>
</dbReference>
<organism evidence="20 23">
    <name type="scientific">Rotaria magnacalcarata</name>
    <dbReference type="NCBI Taxonomy" id="392030"/>
    <lineage>
        <taxon>Eukaryota</taxon>
        <taxon>Metazoa</taxon>
        <taxon>Spiralia</taxon>
        <taxon>Gnathifera</taxon>
        <taxon>Rotifera</taxon>
        <taxon>Eurotatoria</taxon>
        <taxon>Bdelloidea</taxon>
        <taxon>Philodinida</taxon>
        <taxon>Philodinidae</taxon>
        <taxon>Rotaria</taxon>
    </lineage>
</organism>
<feature type="domain" description="Homeobox" evidence="14">
    <location>
        <begin position="104"/>
        <end position="164"/>
    </location>
</feature>
<dbReference type="Proteomes" id="UP000663855">
    <property type="component" value="Unassembled WGS sequence"/>
</dbReference>
<evidence type="ECO:0000313" key="16">
    <source>
        <dbReference type="EMBL" id="CAF1523034.1"/>
    </source>
</evidence>
<feature type="compositionally biased region" description="Polar residues" evidence="13">
    <location>
        <begin position="78"/>
        <end position="93"/>
    </location>
</feature>
<dbReference type="Proteomes" id="UP000676336">
    <property type="component" value="Unassembled WGS sequence"/>
</dbReference>
<keyword evidence="7 11" id="KW-0371">Homeobox</keyword>
<keyword evidence="9 11" id="KW-0539">Nucleus</keyword>
<keyword evidence="23" id="KW-1185">Reference proteome</keyword>
<sequence length="350" mass="38875">MSASPFNRNNSSSMFLNLSTNSPANNFYNSQFYSNALRNHFLSPFLLQPLIPTKPNSLCLSIQNESSSPIHLSSSPSTTKNNSIDEQDQGSNLSEDESSTDRDSKRRRTRTNFTSVQIDELERAFQDGHYPDVYMREALAMRLDLIESRVQVWFQNRRAKWRKMENTKKGPGRPPHNAHPTTCSGDPISEEELAKKRLEAEEKKRRKQSERQRRQEAKKCSNPNSSSDLTQTNSKISTSDCNSSSSSSSSSSSISPATNKCSYSIERILYQSLSSNGSLKRKSNHSTNSSSVKSNRTTTTPPPPPPSLPLPLSLPLLLPPPPPPPLAATTIITPPTTTIINIDDGKVPQL</sequence>
<dbReference type="GO" id="GO:1990837">
    <property type="term" value="F:sequence-specific double-stranded DNA binding"/>
    <property type="evidence" value="ECO:0007669"/>
    <property type="project" value="TreeGrafter"/>
</dbReference>
<dbReference type="InterPro" id="IPR001356">
    <property type="entry name" value="HD"/>
</dbReference>
<comment type="subcellular location">
    <subcellularLocation>
        <location evidence="1 11 12">Nucleus</location>
    </subcellularLocation>
</comment>
<dbReference type="EMBL" id="CAJNRE010010452">
    <property type="protein sequence ID" value="CAF2090898.1"/>
    <property type="molecule type" value="Genomic_DNA"/>
</dbReference>
<evidence type="ECO:0000313" key="18">
    <source>
        <dbReference type="EMBL" id="CAF2104436.1"/>
    </source>
</evidence>
<dbReference type="OrthoDB" id="6159439at2759"/>
<keyword evidence="2" id="KW-0217">Developmental protein</keyword>
<dbReference type="EMBL" id="CAJNOV010006839">
    <property type="protein sequence ID" value="CAF1262347.1"/>
    <property type="molecule type" value="Genomic_DNA"/>
</dbReference>
<feature type="region of interest" description="Disordered" evidence="13">
    <location>
        <begin position="163"/>
        <end position="258"/>
    </location>
</feature>
<evidence type="ECO:0000256" key="4">
    <source>
        <dbReference type="ARBA" id="ARBA00022902"/>
    </source>
</evidence>
<dbReference type="PANTHER" id="PTHR46799:SF1">
    <property type="entry name" value="HOMEOBOX PROTEIN UNC-4 HOMOLOG"/>
    <property type="match status" value="1"/>
</dbReference>
<proteinExistence type="inferred from homology"/>
<evidence type="ECO:0000313" key="23">
    <source>
        <dbReference type="Proteomes" id="UP000663866"/>
    </source>
</evidence>
<evidence type="ECO:0000256" key="8">
    <source>
        <dbReference type="ARBA" id="ARBA00023163"/>
    </source>
</evidence>
<dbReference type="CDD" id="cd00086">
    <property type="entry name" value="homeodomain"/>
    <property type="match status" value="1"/>
</dbReference>
<evidence type="ECO:0000256" key="9">
    <source>
        <dbReference type="ARBA" id="ARBA00023242"/>
    </source>
</evidence>
<dbReference type="Proteomes" id="UP000663824">
    <property type="component" value="Unassembled WGS sequence"/>
</dbReference>
<feature type="compositionally biased region" description="Polar residues" evidence="13">
    <location>
        <begin position="221"/>
        <end position="233"/>
    </location>
</feature>
<dbReference type="InterPro" id="IPR017970">
    <property type="entry name" value="Homeobox_CS"/>
</dbReference>
<evidence type="ECO:0000256" key="2">
    <source>
        <dbReference type="ARBA" id="ARBA00022473"/>
    </source>
</evidence>
<dbReference type="EMBL" id="CAJNRG010008448">
    <property type="protein sequence ID" value="CAF2104436.1"/>
    <property type="molecule type" value="Genomic_DNA"/>
</dbReference>
<dbReference type="Proteomes" id="UP000663887">
    <property type="component" value="Unassembled WGS sequence"/>
</dbReference>
<dbReference type="SUPFAM" id="SSF46689">
    <property type="entry name" value="Homeodomain-like"/>
    <property type="match status" value="1"/>
</dbReference>
<evidence type="ECO:0000256" key="7">
    <source>
        <dbReference type="ARBA" id="ARBA00023155"/>
    </source>
</evidence>
<evidence type="ECO:0000313" key="19">
    <source>
        <dbReference type="EMBL" id="CAF2228124.1"/>
    </source>
</evidence>
<feature type="compositionally biased region" description="Pro residues" evidence="13">
    <location>
        <begin position="300"/>
        <end position="309"/>
    </location>
</feature>
<dbReference type="PROSITE" id="PS00027">
    <property type="entry name" value="HOMEOBOX_1"/>
    <property type="match status" value="1"/>
</dbReference>
<dbReference type="Proteomes" id="UP000663842">
    <property type="component" value="Unassembled WGS sequence"/>
</dbReference>
<dbReference type="EMBL" id="CAJOBG010001596">
    <property type="protein sequence ID" value="CAF3942970.1"/>
    <property type="molecule type" value="Genomic_DNA"/>
</dbReference>
<dbReference type="EMBL" id="CAJOBF010004828">
    <property type="protein sequence ID" value="CAF4154239.1"/>
    <property type="molecule type" value="Genomic_DNA"/>
</dbReference>
<feature type="DNA-binding region" description="Homeobox" evidence="11">
    <location>
        <begin position="106"/>
        <end position="165"/>
    </location>
</feature>
<feature type="region of interest" description="Disordered" evidence="13">
    <location>
        <begin position="276"/>
        <end position="311"/>
    </location>
</feature>